<evidence type="ECO:0000313" key="2">
    <source>
        <dbReference type="Proteomes" id="UP001501788"/>
    </source>
</evidence>
<protein>
    <recommendedName>
        <fullName evidence="3">Transcriptional regulator</fullName>
    </recommendedName>
</protein>
<dbReference type="InterPro" id="IPR015867">
    <property type="entry name" value="N-reg_PII/ATP_PRibTrfase_C"/>
</dbReference>
<comment type="caution">
    <text evidence="1">The sequence shown here is derived from an EMBL/GenBank/DDBJ whole genome shotgun (WGS) entry which is preliminary data.</text>
</comment>
<evidence type="ECO:0000313" key="1">
    <source>
        <dbReference type="EMBL" id="GAA4427008.1"/>
    </source>
</evidence>
<dbReference type="Proteomes" id="UP001501788">
    <property type="component" value="Unassembled WGS sequence"/>
</dbReference>
<keyword evidence="2" id="KW-1185">Reference proteome</keyword>
<name>A0ABP8LDN9_9BURK</name>
<dbReference type="Pfam" id="PF00543">
    <property type="entry name" value="P-II"/>
    <property type="match status" value="1"/>
</dbReference>
<gene>
    <name evidence="1" type="ORF">GCM10023090_23720</name>
</gene>
<dbReference type="RefSeq" id="WP_345065291.1">
    <property type="nucleotide sequence ID" value="NZ_BAABEX010000027.1"/>
</dbReference>
<dbReference type="Gene3D" id="3.30.70.120">
    <property type="match status" value="1"/>
</dbReference>
<reference evidence="2" key="1">
    <citation type="journal article" date="2019" name="Int. J. Syst. Evol. Microbiol.">
        <title>The Global Catalogue of Microorganisms (GCM) 10K type strain sequencing project: providing services to taxonomists for standard genome sequencing and annotation.</title>
        <authorList>
            <consortium name="The Broad Institute Genomics Platform"/>
            <consortium name="The Broad Institute Genome Sequencing Center for Infectious Disease"/>
            <person name="Wu L."/>
            <person name="Ma J."/>
        </authorList>
    </citation>
    <scope>NUCLEOTIDE SEQUENCE [LARGE SCALE GENOMIC DNA]</scope>
    <source>
        <strain evidence="2">JCM 31890</strain>
    </source>
</reference>
<accession>A0ABP8LDN9</accession>
<evidence type="ECO:0008006" key="3">
    <source>
        <dbReference type="Google" id="ProtNLM"/>
    </source>
</evidence>
<dbReference type="InterPro" id="IPR011322">
    <property type="entry name" value="N-reg_PII-like_a/b"/>
</dbReference>
<sequence length="106" mass="11646">MSVPKHPKKLLVLIAEAAIEKRLVADVMRLGALGYTAHDVRGGSIHAVREGHWEADRTVELQVVCDEAVADAIATHVMATYAPHYGITLYFADVAVLRPEKYGQPR</sequence>
<proteinExistence type="predicted"/>
<dbReference type="EMBL" id="BAABEX010000027">
    <property type="protein sequence ID" value="GAA4427008.1"/>
    <property type="molecule type" value="Genomic_DNA"/>
</dbReference>
<dbReference type="SUPFAM" id="SSF54913">
    <property type="entry name" value="GlnB-like"/>
    <property type="match status" value="1"/>
</dbReference>
<organism evidence="1 2">
    <name type="scientific">Acidovorax lacteus</name>
    <dbReference type="NCBI Taxonomy" id="1924988"/>
    <lineage>
        <taxon>Bacteria</taxon>
        <taxon>Pseudomonadati</taxon>
        <taxon>Pseudomonadota</taxon>
        <taxon>Betaproteobacteria</taxon>
        <taxon>Burkholderiales</taxon>
        <taxon>Comamonadaceae</taxon>
        <taxon>Acidovorax</taxon>
    </lineage>
</organism>
<dbReference type="InterPro" id="IPR002187">
    <property type="entry name" value="N-reg_PII"/>
</dbReference>